<evidence type="ECO:0000256" key="1">
    <source>
        <dbReference type="ARBA" id="ARBA00022490"/>
    </source>
</evidence>
<organism evidence="10 11">
    <name type="scientific">Candidatus Galligastranaerophilus intestinavium</name>
    <dbReference type="NCBI Taxonomy" id="2840836"/>
    <lineage>
        <taxon>Bacteria</taxon>
        <taxon>Candidatus Galligastranaerophilus</taxon>
    </lineage>
</organism>
<keyword evidence="6 7" id="KW-0694">RNA-binding</keyword>
<dbReference type="FunFam" id="3.40.50.150:FF:000023">
    <property type="entry name" value="Ribosomal RNA small subunit methyltransferase A"/>
    <property type="match status" value="1"/>
</dbReference>
<reference evidence="10" key="1">
    <citation type="submission" date="2020-10" db="EMBL/GenBank/DDBJ databases">
        <authorList>
            <person name="Gilroy R."/>
        </authorList>
    </citation>
    <scope>NUCLEOTIDE SEQUENCE</scope>
    <source>
        <strain evidence="10">CHK152-2871</strain>
    </source>
</reference>
<evidence type="ECO:0000256" key="5">
    <source>
        <dbReference type="ARBA" id="ARBA00022691"/>
    </source>
</evidence>
<sequence length="279" mass="31900">MDYFNRAKKFRAKKRLGQNFLVDEKVINDILSCVNSSDYVFEIGPGLGFVTERLVDVAKDVIAVEIDKDAIKILNNNLADKTNFTLIENDILKVNLDDIYPKDKKIKIIANIPYYITSPILLHLLGEIDDFENKNRHHIDEIILMVQLEVAKRICANENSQNKEYGMLSILSQFFCDTEIIRHVSKRSFYPSPKVDSALVRIKNNNKARIQNPSPLLKRTIKAAFNTRRKNIKNSLLAAGMLNVQDALLKIGMDINTRGEKLSIEDFNKLACALEEFNK</sequence>
<evidence type="ECO:0000256" key="3">
    <source>
        <dbReference type="ARBA" id="ARBA00022603"/>
    </source>
</evidence>
<dbReference type="AlphaFoldDB" id="A0A9D1FIT3"/>
<feature type="binding site" evidence="7 8">
    <location>
        <position position="65"/>
    </location>
    <ligand>
        <name>S-adenosyl-L-methionine</name>
        <dbReference type="ChEBI" id="CHEBI:59789"/>
    </ligand>
</feature>
<dbReference type="InterPro" id="IPR023165">
    <property type="entry name" value="rRNA_Ade_diMease-like_C"/>
</dbReference>
<dbReference type="CDD" id="cd02440">
    <property type="entry name" value="AdoMet_MTases"/>
    <property type="match status" value="1"/>
</dbReference>
<comment type="catalytic activity">
    <reaction evidence="7">
        <text>adenosine(1518)/adenosine(1519) in 16S rRNA + 4 S-adenosyl-L-methionine = N(6)-dimethyladenosine(1518)/N(6)-dimethyladenosine(1519) in 16S rRNA + 4 S-adenosyl-L-homocysteine + 4 H(+)</text>
        <dbReference type="Rhea" id="RHEA:19609"/>
        <dbReference type="Rhea" id="RHEA-COMP:10232"/>
        <dbReference type="Rhea" id="RHEA-COMP:10233"/>
        <dbReference type="ChEBI" id="CHEBI:15378"/>
        <dbReference type="ChEBI" id="CHEBI:57856"/>
        <dbReference type="ChEBI" id="CHEBI:59789"/>
        <dbReference type="ChEBI" id="CHEBI:74411"/>
        <dbReference type="ChEBI" id="CHEBI:74493"/>
        <dbReference type="EC" id="2.1.1.182"/>
    </reaction>
</comment>
<dbReference type="PROSITE" id="PS51689">
    <property type="entry name" value="SAM_RNA_A_N6_MT"/>
    <property type="match status" value="1"/>
</dbReference>
<dbReference type="Proteomes" id="UP000886865">
    <property type="component" value="Unassembled WGS sequence"/>
</dbReference>
<comment type="function">
    <text evidence="7">Specifically dimethylates two adjacent adenosines (A1518 and A1519) in the loop of a conserved hairpin near the 3'-end of 16S rRNA in the 30S particle. May play a critical role in biogenesis of 30S subunits.</text>
</comment>
<dbReference type="InterPro" id="IPR029063">
    <property type="entry name" value="SAM-dependent_MTases_sf"/>
</dbReference>
<dbReference type="NCBIfam" id="TIGR00755">
    <property type="entry name" value="ksgA"/>
    <property type="match status" value="1"/>
</dbReference>
<dbReference type="InterPro" id="IPR020596">
    <property type="entry name" value="rRNA_Ade_Mease_Trfase_CS"/>
</dbReference>
<protein>
    <recommendedName>
        <fullName evidence="7">Ribosomal RNA small subunit methyltransferase A</fullName>
        <ecNumber evidence="7">2.1.1.182</ecNumber>
    </recommendedName>
    <alternativeName>
        <fullName evidence="7">16S rRNA (adenine(1518)-N(6)/adenine(1519)-N(6))-dimethyltransferase</fullName>
    </alternativeName>
    <alternativeName>
        <fullName evidence="7">16S rRNA dimethyladenosine transferase</fullName>
    </alternativeName>
    <alternativeName>
        <fullName evidence="7">16S rRNA dimethylase</fullName>
    </alternativeName>
    <alternativeName>
        <fullName evidence="7">S-adenosylmethionine-6-N', N'-adenosyl(rRNA) dimethyltransferase</fullName>
    </alternativeName>
</protein>
<dbReference type="InterPro" id="IPR020598">
    <property type="entry name" value="rRNA_Ade_methylase_Trfase_N"/>
</dbReference>
<gene>
    <name evidence="7 10" type="primary">rsmA</name>
    <name evidence="7" type="synonym">ksgA</name>
    <name evidence="10" type="ORF">IAA86_04420</name>
</gene>
<comment type="subcellular location">
    <subcellularLocation>
        <location evidence="7">Cytoplasm</location>
    </subcellularLocation>
</comment>
<dbReference type="Gene3D" id="3.40.50.150">
    <property type="entry name" value="Vaccinia Virus protein VP39"/>
    <property type="match status" value="1"/>
</dbReference>
<keyword evidence="4 7" id="KW-0808">Transferase</keyword>
<dbReference type="GO" id="GO:0052908">
    <property type="term" value="F:16S rRNA (adenine(1518)-N(6)/adenine(1519)-N(6))-dimethyltransferase activity"/>
    <property type="evidence" value="ECO:0007669"/>
    <property type="project" value="UniProtKB-EC"/>
</dbReference>
<dbReference type="Pfam" id="PF00398">
    <property type="entry name" value="RrnaAD"/>
    <property type="match status" value="1"/>
</dbReference>
<dbReference type="SMART" id="SM00650">
    <property type="entry name" value="rADc"/>
    <property type="match status" value="1"/>
</dbReference>
<keyword evidence="2 7" id="KW-0698">rRNA processing</keyword>
<dbReference type="HAMAP" id="MF_00607">
    <property type="entry name" value="16SrRNA_methyltr_A"/>
    <property type="match status" value="1"/>
</dbReference>
<reference evidence="10" key="2">
    <citation type="journal article" date="2021" name="PeerJ">
        <title>Extensive microbial diversity within the chicken gut microbiome revealed by metagenomics and culture.</title>
        <authorList>
            <person name="Gilroy R."/>
            <person name="Ravi A."/>
            <person name="Getino M."/>
            <person name="Pursley I."/>
            <person name="Horton D.L."/>
            <person name="Alikhan N.F."/>
            <person name="Baker D."/>
            <person name="Gharbi K."/>
            <person name="Hall N."/>
            <person name="Watson M."/>
            <person name="Adriaenssens E.M."/>
            <person name="Foster-Nyarko E."/>
            <person name="Jarju S."/>
            <person name="Secka A."/>
            <person name="Antonio M."/>
            <person name="Oren A."/>
            <person name="Chaudhuri R.R."/>
            <person name="La Ragione R."/>
            <person name="Hildebrand F."/>
            <person name="Pallen M.J."/>
        </authorList>
    </citation>
    <scope>NUCLEOTIDE SEQUENCE</scope>
    <source>
        <strain evidence="10">CHK152-2871</strain>
    </source>
</reference>
<name>A0A9D1FIT3_9BACT</name>
<feature type="binding site" evidence="7 8">
    <location>
        <position position="111"/>
    </location>
    <ligand>
        <name>S-adenosyl-L-methionine</name>
        <dbReference type="ChEBI" id="CHEBI:59789"/>
    </ligand>
</feature>
<dbReference type="SUPFAM" id="SSF53335">
    <property type="entry name" value="S-adenosyl-L-methionine-dependent methyltransferases"/>
    <property type="match status" value="1"/>
</dbReference>
<feature type="binding site" evidence="7 8">
    <location>
        <position position="90"/>
    </location>
    <ligand>
        <name>S-adenosyl-L-methionine</name>
        <dbReference type="ChEBI" id="CHEBI:59789"/>
    </ligand>
</feature>
<feature type="binding site" evidence="7 8">
    <location>
        <position position="44"/>
    </location>
    <ligand>
        <name>S-adenosyl-L-methionine</name>
        <dbReference type="ChEBI" id="CHEBI:59789"/>
    </ligand>
</feature>
<comment type="similarity">
    <text evidence="7">Belongs to the class I-like SAM-binding methyltransferase superfamily. rRNA adenine N(6)-methyltransferase family. RsmA subfamily.</text>
</comment>
<dbReference type="InterPro" id="IPR001737">
    <property type="entry name" value="KsgA/Erm"/>
</dbReference>
<evidence type="ECO:0000256" key="4">
    <source>
        <dbReference type="ARBA" id="ARBA00022679"/>
    </source>
</evidence>
<keyword evidence="1 7" id="KW-0963">Cytoplasm</keyword>
<evidence type="ECO:0000256" key="8">
    <source>
        <dbReference type="PROSITE-ProRule" id="PRU01026"/>
    </source>
</evidence>
<dbReference type="PANTHER" id="PTHR11727">
    <property type="entry name" value="DIMETHYLADENOSINE TRANSFERASE"/>
    <property type="match status" value="1"/>
</dbReference>
<comment type="caution">
    <text evidence="10">The sequence shown here is derived from an EMBL/GenBank/DDBJ whole genome shotgun (WGS) entry which is preliminary data.</text>
</comment>
<evidence type="ECO:0000313" key="10">
    <source>
        <dbReference type="EMBL" id="HIS74247.1"/>
    </source>
</evidence>
<dbReference type="GO" id="GO:0005829">
    <property type="term" value="C:cytosol"/>
    <property type="evidence" value="ECO:0007669"/>
    <property type="project" value="TreeGrafter"/>
</dbReference>
<dbReference type="EC" id="2.1.1.182" evidence="7"/>
<dbReference type="PROSITE" id="PS01131">
    <property type="entry name" value="RRNA_A_DIMETH"/>
    <property type="match status" value="1"/>
</dbReference>
<accession>A0A9D1FIT3</accession>
<evidence type="ECO:0000256" key="2">
    <source>
        <dbReference type="ARBA" id="ARBA00022552"/>
    </source>
</evidence>
<proteinExistence type="inferred from homology"/>
<keyword evidence="3 7" id="KW-0489">Methyltransferase</keyword>
<feature type="domain" description="Ribosomal RNA adenine methylase transferase N-terminal" evidence="9">
    <location>
        <begin position="26"/>
        <end position="206"/>
    </location>
</feature>
<dbReference type="Gene3D" id="1.10.8.100">
    <property type="entry name" value="Ribosomal RNA adenine dimethylase-like, domain 2"/>
    <property type="match status" value="1"/>
</dbReference>
<dbReference type="InterPro" id="IPR011530">
    <property type="entry name" value="rRNA_adenine_dimethylase"/>
</dbReference>
<evidence type="ECO:0000313" key="11">
    <source>
        <dbReference type="Proteomes" id="UP000886865"/>
    </source>
</evidence>
<dbReference type="PANTHER" id="PTHR11727:SF7">
    <property type="entry name" value="DIMETHYLADENOSINE TRANSFERASE-RELATED"/>
    <property type="match status" value="1"/>
</dbReference>
<feature type="binding site" evidence="7 8">
    <location>
        <position position="19"/>
    </location>
    <ligand>
        <name>S-adenosyl-L-methionine</name>
        <dbReference type="ChEBI" id="CHEBI:59789"/>
    </ligand>
</feature>
<dbReference type="GO" id="GO:0003723">
    <property type="term" value="F:RNA binding"/>
    <property type="evidence" value="ECO:0007669"/>
    <property type="project" value="UniProtKB-UniRule"/>
</dbReference>
<dbReference type="EMBL" id="DVJQ01000040">
    <property type="protein sequence ID" value="HIS74247.1"/>
    <property type="molecule type" value="Genomic_DNA"/>
</dbReference>
<evidence type="ECO:0000256" key="7">
    <source>
        <dbReference type="HAMAP-Rule" id="MF_00607"/>
    </source>
</evidence>
<evidence type="ECO:0000256" key="6">
    <source>
        <dbReference type="ARBA" id="ARBA00022884"/>
    </source>
</evidence>
<keyword evidence="5 7" id="KW-0949">S-adenosyl-L-methionine</keyword>
<feature type="binding site" evidence="7 8">
    <location>
        <position position="21"/>
    </location>
    <ligand>
        <name>S-adenosyl-L-methionine</name>
        <dbReference type="ChEBI" id="CHEBI:59789"/>
    </ligand>
</feature>
<evidence type="ECO:0000259" key="9">
    <source>
        <dbReference type="SMART" id="SM00650"/>
    </source>
</evidence>